<comment type="caution">
    <text evidence="6">The sequence shown here is derived from an EMBL/GenBank/DDBJ whole genome shotgun (WGS) entry which is preliminary data.</text>
</comment>
<evidence type="ECO:0000256" key="5">
    <source>
        <dbReference type="SAM" id="Phobius"/>
    </source>
</evidence>
<dbReference type="Pfam" id="PF04193">
    <property type="entry name" value="PQ-loop"/>
    <property type="match status" value="1"/>
</dbReference>
<feature type="transmembrane region" description="Helical" evidence="5">
    <location>
        <begin position="55"/>
        <end position="73"/>
    </location>
</feature>
<evidence type="ECO:0008006" key="8">
    <source>
        <dbReference type="Google" id="ProtNLM"/>
    </source>
</evidence>
<protein>
    <recommendedName>
        <fullName evidence="8">PQ-loop repeat-containing protein 1</fullName>
    </recommendedName>
</protein>
<evidence type="ECO:0000313" key="7">
    <source>
        <dbReference type="Proteomes" id="UP000054251"/>
    </source>
</evidence>
<dbReference type="GO" id="GO:0042147">
    <property type="term" value="P:retrograde transport, endosome to Golgi"/>
    <property type="evidence" value="ECO:0007669"/>
    <property type="project" value="TreeGrafter"/>
</dbReference>
<dbReference type="EMBL" id="LMYN01000016">
    <property type="protein sequence ID" value="KSA02981.1"/>
    <property type="molecule type" value="Genomic_DNA"/>
</dbReference>
<proteinExistence type="predicted"/>
<dbReference type="GeneID" id="26838245"/>
<dbReference type="AlphaFoldDB" id="A0A0V1Q410"/>
<dbReference type="GO" id="GO:0005802">
    <property type="term" value="C:trans-Golgi network"/>
    <property type="evidence" value="ECO:0007669"/>
    <property type="project" value="TreeGrafter"/>
</dbReference>
<dbReference type="Proteomes" id="UP000054251">
    <property type="component" value="Unassembled WGS sequence"/>
</dbReference>
<evidence type="ECO:0000256" key="1">
    <source>
        <dbReference type="ARBA" id="ARBA00004141"/>
    </source>
</evidence>
<dbReference type="GO" id="GO:0005768">
    <property type="term" value="C:endosome"/>
    <property type="evidence" value="ECO:0007669"/>
    <property type="project" value="TreeGrafter"/>
</dbReference>
<keyword evidence="3 5" id="KW-1133">Transmembrane helix</keyword>
<dbReference type="PANTHER" id="PTHR14856">
    <property type="entry name" value="PQ-LOOP REPEAT-CONTAINING PROTEIN 1-LIKE PROTEIN"/>
    <property type="match status" value="1"/>
</dbReference>
<dbReference type="GO" id="GO:0005829">
    <property type="term" value="C:cytosol"/>
    <property type="evidence" value="ECO:0007669"/>
    <property type="project" value="GOC"/>
</dbReference>
<evidence type="ECO:0000256" key="3">
    <source>
        <dbReference type="ARBA" id="ARBA00022989"/>
    </source>
</evidence>
<comment type="subcellular location">
    <subcellularLocation>
        <location evidence="1">Membrane</location>
        <topology evidence="1">Multi-pass membrane protein</topology>
    </subcellularLocation>
</comment>
<feature type="transmembrane region" description="Helical" evidence="5">
    <location>
        <begin position="79"/>
        <end position="98"/>
    </location>
</feature>
<evidence type="ECO:0000313" key="6">
    <source>
        <dbReference type="EMBL" id="KSA02981.1"/>
    </source>
</evidence>
<name>A0A0V1Q410_9ASCO</name>
<keyword evidence="7" id="KW-1185">Reference proteome</keyword>
<accession>A0A0V1Q410</accession>
<keyword evidence="2 5" id="KW-0812">Transmembrane</keyword>
<sequence>MPYLLPPEYLEYLDYLPDLQKCANVFISFTPLFSYGTTCYGIYTKKTSLGFSIDICATMLMSLILRILYYTITPYEISLLRQLIVMVFIQSLLLKISLSYRPKNYKPDFLEPLPSFRYELNSSLPRRLLESLYPTYHETYESNGIIELIGRIAFDYYIYAKIYLVTIFRYALNFFDVHYKRPMLFWQWNDEGDYWKYILKFASFFGVLTALFHHNETYGSFIGILGLFIEALLPLPQILMLNRLKSIRNFKIMLLLSWLGGDLTKISYLVLGTDNISIIFILAALFQMGLDIIIAFQYLHFRNYEQSILPMAH</sequence>
<feature type="transmembrane region" description="Helical" evidence="5">
    <location>
        <begin position="277"/>
        <end position="299"/>
    </location>
</feature>
<evidence type="ECO:0000256" key="2">
    <source>
        <dbReference type="ARBA" id="ARBA00022692"/>
    </source>
</evidence>
<organism evidence="6 7">
    <name type="scientific">Debaryomyces fabryi</name>
    <dbReference type="NCBI Taxonomy" id="58627"/>
    <lineage>
        <taxon>Eukaryota</taxon>
        <taxon>Fungi</taxon>
        <taxon>Dikarya</taxon>
        <taxon>Ascomycota</taxon>
        <taxon>Saccharomycotina</taxon>
        <taxon>Pichiomycetes</taxon>
        <taxon>Debaryomycetaceae</taxon>
        <taxon>Debaryomyces</taxon>
    </lineage>
</organism>
<dbReference type="RefSeq" id="XP_015469083.1">
    <property type="nucleotide sequence ID" value="XM_015610066.1"/>
</dbReference>
<dbReference type="GO" id="GO:0045332">
    <property type="term" value="P:phospholipid translocation"/>
    <property type="evidence" value="ECO:0007669"/>
    <property type="project" value="TreeGrafter"/>
</dbReference>
<dbReference type="GO" id="GO:0016020">
    <property type="term" value="C:membrane"/>
    <property type="evidence" value="ECO:0007669"/>
    <property type="project" value="UniProtKB-SubCell"/>
</dbReference>
<dbReference type="InterPro" id="IPR052241">
    <property type="entry name" value="SLC66/Scramblase_ANY1"/>
</dbReference>
<feature type="transmembrane region" description="Helical" evidence="5">
    <location>
        <begin position="194"/>
        <end position="212"/>
    </location>
</feature>
<feature type="transmembrane region" description="Helical" evidence="5">
    <location>
        <begin position="23"/>
        <end position="43"/>
    </location>
</feature>
<gene>
    <name evidence="6" type="ORF">AC631_01236</name>
</gene>
<reference evidence="6 7" key="1">
    <citation type="submission" date="2015-11" db="EMBL/GenBank/DDBJ databases">
        <title>The genome of Debaryomyces fabryi.</title>
        <authorList>
            <person name="Tafer H."/>
            <person name="Lopandic K."/>
        </authorList>
    </citation>
    <scope>NUCLEOTIDE SEQUENCE [LARGE SCALE GENOMIC DNA]</scope>
    <source>
        <strain evidence="6 7">CBS 789</strain>
    </source>
</reference>
<feature type="transmembrane region" description="Helical" evidence="5">
    <location>
        <begin position="252"/>
        <end position="271"/>
    </location>
</feature>
<dbReference type="PANTHER" id="PTHR14856:SF9">
    <property type="entry name" value="PQ-LOOP REPEAT-CONTAINING PROTEIN 1"/>
    <property type="match status" value="1"/>
</dbReference>
<feature type="transmembrane region" description="Helical" evidence="5">
    <location>
        <begin position="218"/>
        <end position="240"/>
    </location>
</feature>
<evidence type="ECO:0000256" key="4">
    <source>
        <dbReference type="ARBA" id="ARBA00023136"/>
    </source>
</evidence>
<dbReference type="Gene3D" id="1.20.1280.290">
    <property type="match status" value="1"/>
</dbReference>
<dbReference type="OrthoDB" id="292213at2759"/>
<keyword evidence="4 5" id="KW-0472">Membrane</keyword>
<dbReference type="InterPro" id="IPR006603">
    <property type="entry name" value="PQ-loop_rpt"/>
</dbReference>